<accession>A0A1U9KMA5</accession>
<evidence type="ECO:0000313" key="3">
    <source>
        <dbReference type="Proteomes" id="UP000188604"/>
    </source>
</evidence>
<dbReference type="STRING" id="320497.A0U93_02045"/>
<evidence type="ECO:0000256" key="1">
    <source>
        <dbReference type="SAM" id="MobiDB-lite"/>
    </source>
</evidence>
<organism evidence="2 3">
    <name type="scientific">Neoasaia chiangmaiensis</name>
    <dbReference type="NCBI Taxonomy" id="320497"/>
    <lineage>
        <taxon>Bacteria</taxon>
        <taxon>Pseudomonadati</taxon>
        <taxon>Pseudomonadota</taxon>
        <taxon>Alphaproteobacteria</taxon>
        <taxon>Acetobacterales</taxon>
        <taxon>Acetobacteraceae</taxon>
        <taxon>Neoasaia</taxon>
    </lineage>
</organism>
<dbReference type="EMBL" id="CP014691">
    <property type="protein sequence ID" value="AQS86926.1"/>
    <property type="molecule type" value="Genomic_DNA"/>
</dbReference>
<feature type="region of interest" description="Disordered" evidence="1">
    <location>
        <begin position="50"/>
        <end position="78"/>
    </location>
</feature>
<feature type="compositionally biased region" description="Polar residues" evidence="1">
    <location>
        <begin position="1"/>
        <end position="21"/>
    </location>
</feature>
<evidence type="ECO:0000313" key="2">
    <source>
        <dbReference type="EMBL" id="AQS86926.1"/>
    </source>
</evidence>
<name>A0A1U9KMA5_9PROT</name>
<sequence>MNNDPKQASNDAQDLPSNVQKNPDDWTTGHETMTGAQASYLKTLCEEANEPFDPNLDKAEASKRIDALQHATGRGENH</sequence>
<keyword evidence="3" id="KW-1185">Reference proteome</keyword>
<dbReference type="Pfam" id="PF11272">
    <property type="entry name" value="DUF3072"/>
    <property type="match status" value="1"/>
</dbReference>
<dbReference type="AlphaFoldDB" id="A0A1U9KMA5"/>
<reference evidence="2 3" key="1">
    <citation type="submission" date="2016-03" db="EMBL/GenBank/DDBJ databases">
        <title>Acetic acid bacteria sequencing.</title>
        <authorList>
            <person name="Brandt J."/>
            <person name="Jakob F."/>
            <person name="Vogel R.F."/>
        </authorList>
    </citation>
    <scope>NUCLEOTIDE SEQUENCE [LARGE SCALE GENOMIC DNA]</scope>
    <source>
        <strain evidence="2 3">NBRC 101099</strain>
    </source>
</reference>
<dbReference type="InterPro" id="IPR021425">
    <property type="entry name" value="DUF3072"/>
</dbReference>
<protein>
    <submittedName>
        <fullName evidence="2">Uncharacterized protein</fullName>
    </submittedName>
</protein>
<dbReference type="KEGG" id="nch:A0U93_02045"/>
<feature type="region of interest" description="Disordered" evidence="1">
    <location>
        <begin position="1"/>
        <end position="34"/>
    </location>
</feature>
<dbReference type="RefSeq" id="WP_077805893.1">
    <property type="nucleotide sequence ID" value="NZ_BJXS01000004.1"/>
</dbReference>
<dbReference type="Proteomes" id="UP000188604">
    <property type="component" value="Chromosome"/>
</dbReference>
<dbReference type="OrthoDB" id="9811751at2"/>
<gene>
    <name evidence="2" type="ORF">A0U93_02045</name>
</gene>
<feature type="compositionally biased region" description="Basic and acidic residues" evidence="1">
    <location>
        <begin position="55"/>
        <end position="78"/>
    </location>
</feature>
<proteinExistence type="predicted"/>